<dbReference type="EMBL" id="JASBWS010000031">
    <property type="protein sequence ID" value="KAJ9108537.1"/>
    <property type="molecule type" value="Genomic_DNA"/>
</dbReference>
<sequence>MTVSTTQLQQETIPSKVTTQPSEEISINLEFGGGLHLLFDSQPKHKVSLPKRLTQDEDKAGDDKPVNVKYLIRWMKDNLLSERVEMFGDGDGVRPGILVLINDTDWELEGELDYQIQQGDEIVFISTLHGG</sequence>
<organism evidence="1 2">
    <name type="scientific">Naganishia adeliensis</name>
    <dbReference type="NCBI Taxonomy" id="92952"/>
    <lineage>
        <taxon>Eukaryota</taxon>
        <taxon>Fungi</taxon>
        <taxon>Dikarya</taxon>
        <taxon>Basidiomycota</taxon>
        <taxon>Agaricomycotina</taxon>
        <taxon>Tremellomycetes</taxon>
        <taxon>Filobasidiales</taxon>
        <taxon>Filobasidiaceae</taxon>
        <taxon>Naganishia</taxon>
    </lineage>
</organism>
<gene>
    <name evidence="1" type="ORF">QFC20_003443</name>
</gene>
<dbReference type="Proteomes" id="UP001230649">
    <property type="component" value="Unassembled WGS sequence"/>
</dbReference>
<accession>A0ACC2WBV5</accession>
<keyword evidence="2" id="KW-1185">Reference proteome</keyword>
<name>A0ACC2WBV5_9TREE</name>
<evidence type="ECO:0000313" key="1">
    <source>
        <dbReference type="EMBL" id="KAJ9108537.1"/>
    </source>
</evidence>
<comment type="caution">
    <text evidence="1">The sequence shown here is derived from an EMBL/GenBank/DDBJ whole genome shotgun (WGS) entry which is preliminary data.</text>
</comment>
<protein>
    <submittedName>
        <fullName evidence="1">Uncharacterized protein</fullName>
    </submittedName>
</protein>
<proteinExistence type="predicted"/>
<reference evidence="1" key="1">
    <citation type="submission" date="2023-04" db="EMBL/GenBank/DDBJ databases">
        <title>Draft Genome sequencing of Naganishia species isolated from polar environments using Oxford Nanopore Technology.</title>
        <authorList>
            <person name="Leo P."/>
            <person name="Venkateswaran K."/>
        </authorList>
    </citation>
    <scope>NUCLEOTIDE SEQUENCE</scope>
    <source>
        <strain evidence="1">MNA-CCFEE 5262</strain>
    </source>
</reference>
<evidence type="ECO:0000313" key="2">
    <source>
        <dbReference type="Proteomes" id="UP001230649"/>
    </source>
</evidence>